<evidence type="ECO:0000313" key="1">
    <source>
        <dbReference type="EMBL" id="VUX47307.1"/>
    </source>
</evidence>
<accession>A0A564WFM9</accession>
<comment type="caution">
    <text evidence="1">The sequence shown here is derived from an EMBL/GenBank/DDBJ whole genome shotgun (WGS) entry which is preliminary data.</text>
</comment>
<organism evidence="1 2">
    <name type="scientific">Candidatus Defluviicoccus seviourii</name>
    <dbReference type="NCBI Taxonomy" id="2565273"/>
    <lineage>
        <taxon>Bacteria</taxon>
        <taxon>Pseudomonadati</taxon>
        <taxon>Pseudomonadota</taxon>
        <taxon>Alphaproteobacteria</taxon>
        <taxon>Rhodospirillales</taxon>
        <taxon>Rhodospirillaceae</taxon>
        <taxon>Defluviicoccus</taxon>
    </lineage>
</organism>
<evidence type="ECO:0000313" key="2">
    <source>
        <dbReference type="Proteomes" id="UP000326641"/>
    </source>
</evidence>
<dbReference type="EMBL" id="UXAT02000035">
    <property type="protein sequence ID" value="VUX47307.1"/>
    <property type="molecule type" value="Genomic_DNA"/>
</dbReference>
<keyword evidence="2" id="KW-1185">Reference proteome</keyword>
<dbReference type="Proteomes" id="UP000326641">
    <property type="component" value="Unassembled WGS sequence"/>
</dbReference>
<dbReference type="AlphaFoldDB" id="A0A564WFM9"/>
<gene>
    <name evidence="1" type="ORF">DF3PA_400001</name>
</gene>
<name>A0A564WFM9_9PROT</name>
<sequence length="78" mass="8798">MLRARIAGGLGFARRAPWWLAFGHRAVYLVRVGDARTDVGAGTGRCRRPGGFVFSQSLAIDKREQKQYWQALVLPVRR</sequence>
<protein>
    <submittedName>
        <fullName evidence="1">Uncharacterized protein</fullName>
    </submittedName>
</protein>
<reference evidence="1" key="1">
    <citation type="submission" date="2018-11" db="EMBL/GenBank/DDBJ databases">
        <authorList>
            <person name="Onetto C."/>
        </authorList>
    </citation>
    <scope>NUCLEOTIDE SEQUENCE [LARGE SCALE GENOMIC DNA]</scope>
</reference>
<proteinExistence type="predicted"/>